<dbReference type="EMBL" id="FOWD01000024">
    <property type="protein sequence ID" value="SFO41911.1"/>
    <property type="molecule type" value="Genomic_DNA"/>
</dbReference>
<protein>
    <submittedName>
        <fullName evidence="10">Cation diffusion facilitator family transporter</fullName>
    </submittedName>
</protein>
<dbReference type="AlphaFoldDB" id="A0A1I5H242"/>
<comment type="similarity">
    <text evidence="2">Belongs to the cation diffusion facilitator (CDF) transporter (TC 2.A.4) family.</text>
</comment>
<keyword evidence="3" id="KW-0813">Transport</keyword>
<dbReference type="InterPro" id="IPR027469">
    <property type="entry name" value="Cation_efflux_TMD_sf"/>
</dbReference>
<evidence type="ECO:0000256" key="5">
    <source>
        <dbReference type="ARBA" id="ARBA00022989"/>
    </source>
</evidence>
<sequence>MTQLLVKLFIKDYDKVEQSSVRTAYGVLSSVVGIICNIILFGTKLIIGFLINSISVTADAFNNLSDAASSIIGFIGVKLAERPADKEHPFGHGRFEYISAFVVSFLILQVGFSCFKSSFTKVINPENIGFSWIMVIILGISVLIKLWLSIFNKTLGKRINSSVMKATSADSLGDVLITSATVISIIIGKVTGLAIDGWMGLIVSVFVLIAGFNIAKDTLEPLLGEAVDHEIYQSITDMVESYDGIIGSHDLIVHNYGPSHIMATIHAEVPNDVNLEEIHEIIDSIERDILREKGIFIVIHMDPIEINDSKVLEKKNMVIGIVKELEPKATIHDFRVVNGENQINLIFDLVVPYSYSELQEQELLFKVEENIRKIDSKYQCVITIENSYIADKKDN</sequence>
<dbReference type="RefSeq" id="WP_091687406.1">
    <property type="nucleotide sequence ID" value="NZ_BAABFM010000035.1"/>
</dbReference>
<feature type="transmembrane region" description="Helical" evidence="7">
    <location>
        <begin position="132"/>
        <end position="151"/>
    </location>
</feature>
<dbReference type="Gene3D" id="1.20.1510.10">
    <property type="entry name" value="Cation efflux protein transmembrane domain"/>
    <property type="match status" value="1"/>
</dbReference>
<dbReference type="InterPro" id="IPR027470">
    <property type="entry name" value="Cation_efflux_CTD"/>
</dbReference>
<feature type="transmembrane region" description="Helical" evidence="7">
    <location>
        <begin position="197"/>
        <end position="215"/>
    </location>
</feature>
<evidence type="ECO:0000256" key="7">
    <source>
        <dbReference type="SAM" id="Phobius"/>
    </source>
</evidence>
<evidence type="ECO:0000256" key="1">
    <source>
        <dbReference type="ARBA" id="ARBA00004141"/>
    </source>
</evidence>
<comment type="subcellular location">
    <subcellularLocation>
        <location evidence="1">Membrane</location>
        <topology evidence="1">Multi-pass membrane protein</topology>
    </subcellularLocation>
</comment>
<reference evidence="10 11" key="1">
    <citation type="submission" date="2016-10" db="EMBL/GenBank/DDBJ databases">
        <authorList>
            <person name="de Groot N.N."/>
        </authorList>
    </citation>
    <scope>NUCLEOTIDE SEQUENCE [LARGE SCALE GENOMIC DNA]</scope>
    <source>
        <strain evidence="10 11">DSM 1283</strain>
    </source>
</reference>
<evidence type="ECO:0000259" key="9">
    <source>
        <dbReference type="Pfam" id="PF16916"/>
    </source>
</evidence>
<evidence type="ECO:0000313" key="11">
    <source>
        <dbReference type="Proteomes" id="UP000198806"/>
    </source>
</evidence>
<dbReference type="FunFam" id="1.20.1510.10:FF:000006">
    <property type="entry name" value="Divalent cation efflux transporter"/>
    <property type="match status" value="1"/>
</dbReference>
<dbReference type="PANTHER" id="PTHR43840:SF50">
    <property type="entry name" value="MANGANESE EFFLUX SYSTEM PROTEIN MNES"/>
    <property type="match status" value="1"/>
</dbReference>
<feature type="transmembrane region" description="Helical" evidence="7">
    <location>
        <begin position="172"/>
        <end position="191"/>
    </location>
</feature>
<keyword evidence="5 7" id="KW-1133">Transmembrane helix</keyword>
<dbReference type="Proteomes" id="UP000198806">
    <property type="component" value="Unassembled WGS sequence"/>
</dbReference>
<dbReference type="GO" id="GO:0008324">
    <property type="term" value="F:monoatomic cation transmembrane transporter activity"/>
    <property type="evidence" value="ECO:0007669"/>
    <property type="project" value="InterPro"/>
</dbReference>
<dbReference type="SUPFAM" id="SSF161111">
    <property type="entry name" value="Cation efflux protein transmembrane domain-like"/>
    <property type="match status" value="1"/>
</dbReference>
<keyword evidence="11" id="KW-1185">Reference proteome</keyword>
<evidence type="ECO:0000256" key="6">
    <source>
        <dbReference type="ARBA" id="ARBA00023136"/>
    </source>
</evidence>
<keyword evidence="4 7" id="KW-0812">Transmembrane</keyword>
<evidence type="ECO:0000256" key="4">
    <source>
        <dbReference type="ARBA" id="ARBA00022692"/>
    </source>
</evidence>
<evidence type="ECO:0000313" key="10">
    <source>
        <dbReference type="EMBL" id="SFO41911.1"/>
    </source>
</evidence>
<dbReference type="InterPro" id="IPR036837">
    <property type="entry name" value="Cation_efflux_CTD_sf"/>
</dbReference>
<dbReference type="InterPro" id="IPR058533">
    <property type="entry name" value="Cation_efflux_TM"/>
</dbReference>
<dbReference type="PANTHER" id="PTHR43840">
    <property type="entry name" value="MITOCHONDRIAL METAL TRANSPORTER 1-RELATED"/>
    <property type="match status" value="1"/>
</dbReference>
<evidence type="ECO:0000256" key="3">
    <source>
        <dbReference type="ARBA" id="ARBA00022448"/>
    </source>
</evidence>
<evidence type="ECO:0000256" key="2">
    <source>
        <dbReference type="ARBA" id="ARBA00008114"/>
    </source>
</evidence>
<feature type="transmembrane region" description="Helical" evidence="7">
    <location>
        <begin position="95"/>
        <end position="112"/>
    </location>
</feature>
<organism evidence="10 11">
    <name type="scientific">Anaerocolumna aminovalerica</name>
    <dbReference type="NCBI Taxonomy" id="1527"/>
    <lineage>
        <taxon>Bacteria</taxon>
        <taxon>Bacillati</taxon>
        <taxon>Bacillota</taxon>
        <taxon>Clostridia</taxon>
        <taxon>Lachnospirales</taxon>
        <taxon>Lachnospiraceae</taxon>
        <taxon>Anaerocolumna</taxon>
    </lineage>
</organism>
<feature type="domain" description="Cation efflux protein cytoplasmic" evidence="9">
    <location>
        <begin position="228"/>
        <end position="303"/>
    </location>
</feature>
<name>A0A1I5H242_9FIRM</name>
<keyword evidence="6 7" id="KW-0472">Membrane</keyword>
<proteinExistence type="inferred from homology"/>
<dbReference type="Pfam" id="PF01545">
    <property type="entry name" value="Cation_efflux"/>
    <property type="match status" value="1"/>
</dbReference>
<dbReference type="SUPFAM" id="SSF160240">
    <property type="entry name" value="Cation efflux protein cytoplasmic domain-like"/>
    <property type="match status" value="2"/>
</dbReference>
<feature type="domain" description="Cation efflux protein transmembrane" evidence="8">
    <location>
        <begin position="31"/>
        <end position="223"/>
    </location>
</feature>
<dbReference type="Gene3D" id="3.30.70.1350">
    <property type="entry name" value="Cation efflux protein, cytoplasmic domain"/>
    <property type="match status" value="1"/>
</dbReference>
<dbReference type="OrthoDB" id="9806522at2"/>
<accession>A0A1I5H242</accession>
<gene>
    <name evidence="10" type="ORF">SAMN04489757_12462</name>
</gene>
<evidence type="ECO:0000259" key="8">
    <source>
        <dbReference type="Pfam" id="PF01545"/>
    </source>
</evidence>
<dbReference type="GO" id="GO:0016020">
    <property type="term" value="C:membrane"/>
    <property type="evidence" value="ECO:0007669"/>
    <property type="project" value="UniProtKB-SubCell"/>
</dbReference>
<dbReference type="STRING" id="1527.SAMN04489757_12462"/>
<dbReference type="InterPro" id="IPR050291">
    <property type="entry name" value="CDF_Transporter"/>
</dbReference>
<dbReference type="InterPro" id="IPR002524">
    <property type="entry name" value="Cation_efflux"/>
</dbReference>
<dbReference type="Pfam" id="PF16916">
    <property type="entry name" value="ZT_dimer"/>
    <property type="match status" value="1"/>
</dbReference>
<dbReference type="NCBIfam" id="TIGR01297">
    <property type="entry name" value="CDF"/>
    <property type="match status" value="1"/>
</dbReference>
<feature type="transmembrane region" description="Helical" evidence="7">
    <location>
        <begin position="24"/>
        <end position="47"/>
    </location>
</feature>